<dbReference type="GO" id="GO:0016020">
    <property type="term" value="C:membrane"/>
    <property type="evidence" value="ECO:0007669"/>
    <property type="project" value="UniProtKB-SubCell"/>
</dbReference>
<dbReference type="RefSeq" id="WP_024841136.1">
    <property type="nucleotide sequence ID" value="NZ_JBISAF010000001.1"/>
</dbReference>
<evidence type="ECO:0000313" key="9">
    <source>
        <dbReference type="EMBL" id="MTG88941.1"/>
    </source>
</evidence>
<dbReference type="GO" id="GO:0015031">
    <property type="term" value="P:protein transport"/>
    <property type="evidence" value="ECO:0007669"/>
    <property type="project" value="UniProtKB-KW"/>
</dbReference>
<dbReference type="AlphaFoldDB" id="A0A6N7ZHP7"/>
<dbReference type="InterPro" id="IPR003369">
    <property type="entry name" value="TatA/B/E"/>
</dbReference>
<name>A0A6N7ZHP7_9MICO</name>
<evidence type="ECO:0000256" key="1">
    <source>
        <dbReference type="ARBA" id="ARBA00004167"/>
    </source>
</evidence>
<gene>
    <name evidence="9" type="ORF">GJV82_08280</name>
</gene>
<evidence type="ECO:0000256" key="6">
    <source>
        <dbReference type="ARBA" id="ARBA00023010"/>
    </source>
</evidence>
<evidence type="ECO:0000256" key="7">
    <source>
        <dbReference type="ARBA" id="ARBA00023136"/>
    </source>
</evidence>
<keyword evidence="6" id="KW-0811">Translocation</keyword>
<sequence length="115" mass="12664">MFGINGAEFIVLLVVAVVVIGPERLPRYAEQLGSFVRSARGYLQDAKARVDAEIGEEIADVDWSKLDPRQYDPRRIVREALLDDEPVRERVAPPPPRAPSAAPLDGPAPFDDEAT</sequence>
<evidence type="ECO:0000256" key="2">
    <source>
        <dbReference type="ARBA" id="ARBA00022448"/>
    </source>
</evidence>
<feature type="region of interest" description="Disordered" evidence="8">
    <location>
        <begin position="85"/>
        <end position="115"/>
    </location>
</feature>
<keyword evidence="5" id="KW-1133">Transmembrane helix</keyword>
<dbReference type="Gene3D" id="1.20.5.3310">
    <property type="match status" value="1"/>
</dbReference>
<keyword evidence="3" id="KW-0812">Transmembrane</keyword>
<keyword evidence="2" id="KW-0813">Transport</keyword>
<dbReference type="Proteomes" id="UP000440668">
    <property type="component" value="Unassembled WGS sequence"/>
</dbReference>
<evidence type="ECO:0000313" key="10">
    <source>
        <dbReference type="Proteomes" id="UP000440668"/>
    </source>
</evidence>
<protein>
    <submittedName>
        <fullName evidence="9">Sec-independent protein translocase TatB</fullName>
    </submittedName>
</protein>
<proteinExistence type="predicted"/>
<evidence type="ECO:0000256" key="5">
    <source>
        <dbReference type="ARBA" id="ARBA00022989"/>
    </source>
</evidence>
<accession>A0A6N7ZHP7</accession>
<comment type="subcellular location">
    <subcellularLocation>
        <location evidence="1">Membrane</location>
        <topology evidence="1">Single-pass membrane protein</topology>
    </subcellularLocation>
</comment>
<dbReference type="PANTHER" id="PTHR33162:SF1">
    <property type="entry name" value="SEC-INDEPENDENT PROTEIN TRANSLOCASE PROTEIN TATA, CHLOROPLASTIC"/>
    <property type="match status" value="1"/>
</dbReference>
<evidence type="ECO:0000256" key="8">
    <source>
        <dbReference type="SAM" id="MobiDB-lite"/>
    </source>
</evidence>
<keyword evidence="7" id="KW-0472">Membrane</keyword>
<reference evidence="9 10" key="1">
    <citation type="submission" date="2019-11" db="EMBL/GenBank/DDBJ databases">
        <title>Cellulosimicrobium composti sp. nov. isolated from a compost.</title>
        <authorList>
            <person name="Yang Y."/>
        </authorList>
    </citation>
    <scope>NUCLEOTIDE SEQUENCE [LARGE SCALE GENOMIC DNA]</scope>
    <source>
        <strain evidence="9 10">BIT-GX5</strain>
    </source>
</reference>
<keyword evidence="4" id="KW-0653">Protein transport</keyword>
<dbReference type="Pfam" id="PF02416">
    <property type="entry name" value="TatA_B_E"/>
    <property type="match status" value="1"/>
</dbReference>
<evidence type="ECO:0000256" key="4">
    <source>
        <dbReference type="ARBA" id="ARBA00022927"/>
    </source>
</evidence>
<dbReference type="PRINTS" id="PR01506">
    <property type="entry name" value="TATBPROTEIN"/>
</dbReference>
<comment type="caution">
    <text evidence="9">The sequence shown here is derived from an EMBL/GenBank/DDBJ whole genome shotgun (WGS) entry which is preliminary data.</text>
</comment>
<dbReference type="EMBL" id="WMKA01000014">
    <property type="protein sequence ID" value="MTG88941.1"/>
    <property type="molecule type" value="Genomic_DNA"/>
</dbReference>
<evidence type="ECO:0000256" key="3">
    <source>
        <dbReference type="ARBA" id="ARBA00022692"/>
    </source>
</evidence>
<dbReference type="PANTHER" id="PTHR33162">
    <property type="entry name" value="SEC-INDEPENDENT PROTEIN TRANSLOCASE PROTEIN TATA, CHLOROPLASTIC"/>
    <property type="match status" value="1"/>
</dbReference>
<organism evidence="9 10">
    <name type="scientific">Cellulosimicrobium composti</name>
    <dbReference type="NCBI Taxonomy" id="2672572"/>
    <lineage>
        <taxon>Bacteria</taxon>
        <taxon>Bacillati</taxon>
        <taxon>Actinomycetota</taxon>
        <taxon>Actinomycetes</taxon>
        <taxon>Micrococcales</taxon>
        <taxon>Promicromonosporaceae</taxon>
        <taxon>Cellulosimicrobium</taxon>
    </lineage>
</organism>